<dbReference type="HOGENOM" id="CLU_2237698_0_0_1"/>
<reference evidence="2" key="2">
    <citation type="submission" date="2015-01" db="EMBL/GenBank/DDBJ databases">
        <title>Evolutionary Origins and Diversification of the Mycorrhizal Mutualists.</title>
        <authorList>
            <consortium name="DOE Joint Genome Institute"/>
            <consortium name="Mycorrhizal Genomics Consortium"/>
            <person name="Kohler A."/>
            <person name="Kuo A."/>
            <person name="Nagy L.G."/>
            <person name="Floudas D."/>
            <person name="Copeland A."/>
            <person name="Barry K.W."/>
            <person name="Cichocki N."/>
            <person name="Veneault-Fourrey C."/>
            <person name="LaButti K."/>
            <person name="Lindquist E.A."/>
            <person name="Lipzen A."/>
            <person name="Lundell T."/>
            <person name="Morin E."/>
            <person name="Murat C."/>
            <person name="Riley R."/>
            <person name="Ohm R."/>
            <person name="Sun H."/>
            <person name="Tunlid A."/>
            <person name="Henrissat B."/>
            <person name="Grigoriev I.V."/>
            <person name="Hibbett D.S."/>
            <person name="Martin F."/>
        </authorList>
    </citation>
    <scope>NUCLEOTIDE SEQUENCE [LARGE SCALE GENOMIC DNA]</scope>
    <source>
        <strain evidence="2">Marx 270</strain>
    </source>
</reference>
<sequence length="105" mass="11825">MDVITSELMLRIDQFRELILDTEGRQELRALLSHLVNTAAPSLQRPKITSNDLVHGQGILSLHRNIQTRRSTAFGCTPQCSSHHLTSGCGFNTPLWTVSWTWNTP</sequence>
<keyword evidence="2" id="KW-1185">Reference proteome</keyword>
<dbReference type="EMBL" id="KN831958">
    <property type="protein sequence ID" value="KIO07987.1"/>
    <property type="molecule type" value="Genomic_DNA"/>
</dbReference>
<dbReference type="Proteomes" id="UP000054217">
    <property type="component" value="Unassembled WGS sequence"/>
</dbReference>
<name>A0A0C3KEF1_PISTI</name>
<evidence type="ECO:0000313" key="2">
    <source>
        <dbReference type="Proteomes" id="UP000054217"/>
    </source>
</evidence>
<dbReference type="AlphaFoldDB" id="A0A0C3KEF1"/>
<evidence type="ECO:0000313" key="1">
    <source>
        <dbReference type="EMBL" id="KIO07987.1"/>
    </source>
</evidence>
<accession>A0A0C3KEF1</accession>
<protein>
    <submittedName>
        <fullName evidence="1">Uncharacterized protein</fullName>
    </submittedName>
</protein>
<gene>
    <name evidence="1" type="ORF">M404DRAFT_997661</name>
</gene>
<organism evidence="1 2">
    <name type="scientific">Pisolithus tinctorius Marx 270</name>
    <dbReference type="NCBI Taxonomy" id="870435"/>
    <lineage>
        <taxon>Eukaryota</taxon>
        <taxon>Fungi</taxon>
        <taxon>Dikarya</taxon>
        <taxon>Basidiomycota</taxon>
        <taxon>Agaricomycotina</taxon>
        <taxon>Agaricomycetes</taxon>
        <taxon>Agaricomycetidae</taxon>
        <taxon>Boletales</taxon>
        <taxon>Sclerodermatineae</taxon>
        <taxon>Pisolithaceae</taxon>
        <taxon>Pisolithus</taxon>
    </lineage>
</organism>
<reference evidence="1 2" key="1">
    <citation type="submission" date="2014-04" db="EMBL/GenBank/DDBJ databases">
        <authorList>
            <consortium name="DOE Joint Genome Institute"/>
            <person name="Kuo A."/>
            <person name="Kohler A."/>
            <person name="Costa M.D."/>
            <person name="Nagy L.G."/>
            <person name="Floudas D."/>
            <person name="Copeland A."/>
            <person name="Barry K.W."/>
            <person name="Cichocki N."/>
            <person name="Veneault-Fourrey C."/>
            <person name="LaButti K."/>
            <person name="Lindquist E.A."/>
            <person name="Lipzen A."/>
            <person name="Lundell T."/>
            <person name="Morin E."/>
            <person name="Murat C."/>
            <person name="Sun H."/>
            <person name="Tunlid A."/>
            <person name="Henrissat B."/>
            <person name="Grigoriev I.V."/>
            <person name="Hibbett D.S."/>
            <person name="Martin F."/>
            <person name="Nordberg H.P."/>
            <person name="Cantor M.N."/>
            <person name="Hua S.X."/>
        </authorList>
    </citation>
    <scope>NUCLEOTIDE SEQUENCE [LARGE SCALE GENOMIC DNA]</scope>
    <source>
        <strain evidence="1 2">Marx 270</strain>
    </source>
</reference>
<dbReference type="OrthoDB" id="10313238at2759"/>
<proteinExistence type="predicted"/>
<dbReference type="InParanoid" id="A0A0C3KEF1"/>